<dbReference type="SUPFAM" id="SSF51604">
    <property type="entry name" value="Enolase C-terminal domain-like"/>
    <property type="match status" value="1"/>
</dbReference>
<keyword evidence="3" id="KW-0460">Magnesium</keyword>
<comment type="cofactor">
    <cofactor evidence="1">
        <name>Mg(2+)</name>
        <dbReference type="ChEBI" id="CHEBI:18420"/>
    </cofactor>
</comment>
<dbReference type="GO" id="GO:0016836">
    <property type="term" value="F:hydro-lyase activity"/>
    <property type="evidence" value="ECO:0007669"/>
    <property type="project" value="TreeGrafter"/>
</dbReference>
<dbReference type="GO" id="GO:0016052">
    <property type="term" value="P:carbohydrate catabolic process"/>
    <property type="evidence" value="ECO:0007669"/>
    <property type="project" value="TreeGrafter"/>
</dbReference>
<dbReference type="Gene3D" id="3.20.20.120">
    <property type="entry name" value="Enolase-like C-terminal domain"/>
    <property type="match status" value="1"/>
</dbReference>
<dbReference type="InterPro" id="IPR036849">
    <property type="entry name" value="Enolase-like_C_sf"/>
</dbReference>
<keyword evidence="2" id="KW-0479">Metal-binding</keyword>
<dbReference type="SUPFAM" id="SSF54826">
    <property type="entry name" value="Enolase N-terminal domain-like"/>
    <property type="match status" value="1"/>
</dbReference>
<feature type="domain" description="Mandelate racemase/muconate lactonizing enzyme C-terminal" evidence="4">
    <location>
        <begin position="140"/>
        <end position="250"/>
    </location>
</feature>
<dbReference type="CDD" id="cd03316">
    <property type="entry name" value="MR_like"/>
    <property type="match status" value="1"/>
</dbReference>
<name>A0A8J6JEE0_9FIRM</name>
<dbReference type="Proteomes" id="UP000607645">
    <property type="component" value="Unassembled WGS sequence"/>
</dbReference>
<reference evidence="5" key="1">
    <citation type="submission" date="2020-08" db="EMBL/GenBank/DDBJ databases">
        <title>Genome public.</title>
        <authorList>
            <person name="Liu C."/>
            <person name="Sun Q."/>
        </authorList>
    </citation>
    <scope>NUCLEOTIDE SEQUENCE</scope>
    <source>
        <strain evidence="5">NSJ-52</strain>
    </source>
</reference>
<dbReference type="EMBL" id="JACOPQ010000011">
    <property type="protein sequence ID" value="MBC5738026.1"/>
    <property type="molecule type" value="Genomic_DNA"/>
</dbReference>
<evidence type="ECO:0000256" key="3">
    <source>
        <dbReference type="ARBA" id="ARBA00022842"/>
    </source>
</evidence>
<evidence type="ECO:0000256" key="2">
    <source>
        <dbReference type="ARBA" id="ARBA00022723"/>
    </source>
</evidence>
<evidence type="ECO:0000259" key="4">
    <source>
        <dbReference type="SMART" id="SM00922"/>
    </source>
</evidence>
<comment type="caution">
    <text evidence="5">The sequence shown here is derived from an EMBL/GenBank/DDBJ whole genome shotgun (WGS) entry which is preliminary data.</text>
</comment>
<evidence type="ECO:0000256" key="1">
    <source>
        <dbReference type="ARBA" id="ARBA00001946"/>
    </source>
</evidence>
<proteinExistence type="predicted"/>
<accession>A0A8J6JEE0</accession>
<dbReference type="InterPro" id="IPR046945">
    <property type="entry name" value="RHMD-like"/>
</dbReference>
<dbReference type="Pfam" id="PF02746">
    <property type="entry name" value="MR_MLE_N"/>
    <property type="match status" value="1"/>
</dbReference>
<dbReference type="PANTHER" id="PTHR13794">
    <property type="entry name" value="ENOLASE SUPERFAMILY, MANDELATE RACEMASE"/>
    <property type="match status" value="1"/>
</dbReference>
<dbReference type="GO" id="GO:0000287">
    <property type="term" value="F:magnesium ion binding"/>
    <property type="evidence" value="ECO:0007669"/>
    <property type="project" value="TreeGrafter"/>
</dbReference>
<dbReference type="RefSeq" id="WP_186919821.1">
    <property type="nucleotide sequence ID" value="NZ_JACOPQ010000011.1"/>
</dbReference>
<sequence>MKITGIRTYWLKLPYAKPFEPTWYPGRKETHQHILLVRVTTDEGPEGFGCGEFPFGLTPTYMQFIQDMIAPWLIGQDPMMIEKLAARMKGDGRLAPRPWVVENALWDLMGKICGQPTYKVMGAYRDKIPAYAAMCELRSDEERREDALRLLEEGFRAVKLRLFMPTIKEDLHIVENIRRAVGDRMTIICDANQGPVRDRNFEGRSPFWTYQRALETARELRDLDVLWLEEPLDHYDIHGIRRLTEATDIAIAGGEIMNGIQDHAMLIDNDCYDIYMPNITLCCGISQVRKVAAMAEHHGNKLCNIHGWVPGTGVAAVLATICSYPNATWMEYPHDPPAIGPESFQGIVKEPLRICKADGCIHAPSKPGFGVELDEDKVRAYTVMEK</sequence>
<dbReference type="SMART" id="SM00922">
    <property type="entry name" value="MR_MLE"/>
    <property type="match status" value="1"/>
</dbReference>
<dbReference type="AlphaFoldDB" id="A0A8J6JEE0"/>
<dbReference type="Pfam" id="PF13378">
    <property type="entry name" value="MR_MLE_C"/>
    <property type="match status" value="1"/>
</dbReference>
<dbReference type="InterPro" id="IPR029065">
    <property type="entry name" value="Enolase_C-like"/>
</dbReference>
<dbReference type="InterPro" id="IPR013341">
    <property type="entry name" value="Mandelate_racemase_N_dom"/>
</dbReference>
<dbReference type="InterPro" id="IPR029017">
    <property type="entry name" value="Enolase-like_N"/>
</dbReference>
<dbReference type="Gene3D" id="3.30.390.10">
    <property type="entry name" value="Enolase-like, N-terminal domain"/>
    <property type="match status" value="1"/>
</dbReference>
<evidence type="ECO:0000313" key="6">
    <source>
        <dbReference type="Proteomes" id="UP000607645"/>
    </source>
</evidence>
<evidence type="ECO:0000313" key="5">
    <source>
        <dbReference type="EMBL" id="MBC5738026.1"/>
    </source>
</evidence>
<keyword evidence="6" id="KW-1185">Reference proteome</keyword>
<protein>
    <submittedName>
        <fullName evidence="5">Mandelate racemase/muconate lactonizing enzyme family protein</fullName>
    </submittedName>
</protein>
<dbReference type="PANTHER" id="PTHR13794:SF58">
    <property type="entry name" value="MITOCHONDRIAL ENOLASE SUPERFAMILY MEMBER 1"/>
    <property type="match status" value="1"/>
</dbReference>
<gene>
    <name evidence="5" type="ORF">H8S62_13520</name>
</gene>
<organism evidence="5 6">
    <name type="scientific">Lawsonibacter faecis</name>
    <dbReference type="NCBI Taxonomy" id="2763052"/>
    <lineage>
        <taxon>Bacteria</taxon>
        <taxon>Bacillati</taxon>
        <taxon>Bacillota</taxon>
        <taxon>Clostridia</taxon>
        <taxon>Eubacteriales</taxon>
        <taxon>Oscillospiraceae</taxon>
        <taxon>Lawsonibacter</taxon>
    </lineage>
</organism>
<dbReference type="InterPro" id="IPR013342">
    <property type="entry name" value="Mandelate_racemase_C"/>
</dbReference>